<dbReference type="Gene3D" id="3.40.50.1240">
    <property type="entry name" value="Phosphoglycerate mutase-like"/>
    <property type="match status" value="1"/>
</dbReference>
<dbReference type="RefSeq" id="WP_133360887.1">
    <property type="nucleotide sequence ID" value="NZ_SMUV01000071.1"/>
</dbReference>
<dbReference type="PANTHER" id="PTHR47623:SF1">
    <property type="entry name" value="OS09G0287300 PROTEIN"/>
    <property type="match status" value="1"/>
</dbReference>
<accession>A0A4R5UX48</accession>
<sequence length="169" mass="18700">MTRTLILTRHAKSSWDTAGMPDHDRPLNARGRRSAVAIGQWLRAKGLVPDQVLCSSARRTRETYERMGFDTPAEVTDTLYLVTANQILRELSEATGDTVLLLGHSPGIGQFAAEILGEPPDHPKFDAYPTGATLIARFDIDSWEKLAWRGGAVVDFVVPRELLGEQTEE</sequence>
<protein>
    <submittedName>
        <fullName evidence="1">Histidine phosphatase family protein</fullName>
    </submittedName>
</protein>
<dbReference type="PANTHER" id="PTHR47623">
    <property type="entry name" value="OS09G0287300 PROTEIN"/>
    <property type="match status" value="1"/>
</dbReference>
<proteinExistence type="predicted"/>
<dbReference type="CDD" id="cd07067">
    <property type="entry name" value="HP_PGM_like"/>
    <property type="match status" value="1"/>
</dbReference>
<dbReference type="AlphaFoldDB" id="A0A4R5UX48"/>
<dbReference type="EMBL" id="SMUV01000071">
    <property type="protein sequence ID" value="TDK43890.1"/>
    <property type="molecule type" value="Genomic_DNA"/>
</dbReference>
<reference evidence="1 2" key="1">
    <citation type="submission" date="2019-03" db="EMBL/GenBank/DDBJ databases">
        <title>Ruegeria lutea sp. nov., a novel strain, isolated from marine sediment, the Masan Bay, South Korea.</title>
        <authorList>
            <person name="Kim J."/>
            <person name="Kim D.-Y."/>
            <person name="Lee S.-S."/>
        </authorList>
    </citation>
    <scope>NUCLEOTIDE SEQUENCE [LARGE SCALE GENOMIC DNA]</scope>
    <source>
        <strain evidence="1 2">318-1</strain>
    </source>
</reference>
<gene>
    <name evidence="1" type="ORF">E1832_16605</name>
</gene>
<dbReference type="InterPro" id="IPR013078">
    <property type="entry name" value="His_Pase_superF_clade-1"/>
</dbReference>
<dbReference type="SUPFAM" id="SSF53254">
    <property type="entry name" value="Phosphoglycerate mutase-like"/>
    <property type="match status" value="1"/>
</dbReference>
<dbReference type="SMART" id="SM00855">
    <property type="entry name" value="PGAM"/>
    <property type="match status" value="1"/>
</dbReference>
<dbReference type="OrthoDB" id="9810154at2"/>
<dbReference type="InterPro" id="IPR029033">
    <property type="entry name" value="His_PPase_superfam"/>
</dbReference>
<name>A0A4R5UX48_9RHOB</name>
<keyword evidence="2" id="KW-1185">Reference proteome</keyword>
<evidence type="ECO:0000313" key="2">
    <source>
        <dbReference type="Proteomes" id="UP000295301"/>
    </source>
</evidence>
<organism evidence="1 2">
    <name type="scientific">Antarcticimicrobium luteum</name>
    <dbReference type="NCBI Taxonomy" id="2547397"/>
    <lineage>
        <taxon>Bacteria</taxon>
        <taxon>Pseudomonadati</taxon>
        <taxon>Pseudomonadota</taxon>
        <taxon>Alphaproteobacteria</taxon>
        <taxon>Rhodobacterales</taxon>
        <taxon>Paracoccaceae</taxon>
        <taxon>Antarcticimicrobium</taxon>
    </lineage>
</organism>
<dbReference type="Pfam" id="PF00300">
    <property type="entry name" value="His_Phos_1"/>
    <property type="match status" value="1"/>
</dbReference>
<evidence type="ECO:0000313" key="1">
    <source>
        <dbReference type="EMBL" id="TDK43890.1"/>
    </source>
</evidence>
<dbReference type="Proteomes" id="UP000295301">
    <property type="component" value="Unassembled WGS sequence"/>
</dbReference>
<comment type="caution">
    <text evidence="1">The sequence shown here is derived from an EMBL/GenBank/DDBJ whole genome shotgun (WGS) entry which is preliminary data.</text>
</comment>